<dbReference type="WBParaSite" id="MCU_007578-RB">
    <property type="protein sequence ID" value="MCU_007578-RB"/>
    <property type="gene ID" value="MCU_007578"/>
</dbReference>
<accession>A0A5K3FDL1</accession>
<organism evidence="1">
    <name type="scientific">Mesocestoides corti</name>
    <name type="common">Flatworm</name>
    <dbReference type="NCBI Taxonomy" id="53468"/>
    <lineage>
        <taxon>Eukaryota</taxon>
        <taxon>Metazoa</taxon>
        <taxon>Spiralia</taxon>
        <taxon>Lophotrochozoa</taxon>
        <taxon>Platyhelminthes</taxon>
        <taxon>Cestoda</taxon>
        <taxon>Eucestoda</taxon>
        <taxon>Cyclophyllidea</taxon>
        <taxon>Mesocestoididae</taxon>
        <taxon>Mesocestoides</taxon>
    </lineage>
</organism>
<proteinExistence type="predicted"/>
<name>A0A5K3FDL1_MESCO</name>
<reference evidence="1" key="1">
    <citation type="submission" date="2019-11" db="UniProtKB">
        <authorList>
            <consortium name="WormBaseParasite"/>
        </authorList>
    </citation>
    <scope>IDENTIFICATION</scope>
</reference>
<sequence length="240" mass="27060">MLIVSNAKMQSRFGAVLSPSLQSIVDKYSNMAADASEGQTLDDYGFSFPRQQLKDALTRLLESPVKHVKAPKTKIKKDLKFRSKEARLLRSLNYSDGHAKTLPRRRVSHSHRVIASLEDIENALQRHAKALLSPSPSLQDKSPFRCDSVRHPRPVVWEDRTCSPPALVQHNRRSSSLPYVTTPAWFVPNKASSSILTLHRDNHATPLSTEQLERHSFSTGGPLPWKDRVSAWLDSQRPGR</sequence>
<dbReference type="AlphaFoldDB" id="A0A5K3FDL1"/>
<protein>
    <submittedName>
        <fullName evidence="1">LEM domain-containing protein</fullName>
    </submittedName>
</protein>
<evidence type="ECO:0000313" key="1">
    <source>
        <dbReference type="WBParaSite" id="MCU_007578-RB"/>
    </source>
</evidence>